<sequence>MALAMNVTIHPVKRKREDALVSTFESLSEASPSRVYRHGDLVSVGDAIQVGDQGSFLRGHGTRVTEDNAALRATVCGTVERVNRLVTVRPVRQQYQAEVGDVVVGTVCEIGGKRWKVSLKGGRAGQHAGAEGVLHLSAVNLPGNAQRRRTWEDELNMRNVFAEGDAVCCEVQQLHSDGTVALHARSAKYGKLLSGHLVCVPSFLVKRQKQNFLEVEFGESSAVRVVLGYNGLVWVCHPGGLPLQKQGAGDIDSEDDDASEGGEGEDGGHGGGVDSSCLYNLSLVRNVVSALGRLMLPLTQETISQGVGLARELGVEPGAVAHGDFLDRLVEQEAMRRVAVE</sequence>
<dbReference type="SUPFAM" id="SSF50249">
    <property type="entry name" value="Nucleic acid-binding proteins"/>
    <property type="match status" value="1"/>
</dbReference>
<dbReference type="InterPro" id="IPR012340">
    <property type="entry name" value="NA-bd_OB-fold"/>
</dbReference>
<keyword evidence="2" id="KW-0694">RNA-binding</keyword>
<evidence type="ECO:0000256" key="3">
    <source>
        <dbReference type="SAM" id="MobiDB-lite"/>
    </source>
</evidence>
<dbReference type="EMBL" id="CP151514">
    <property type="protein sequence ID" value="WZN66283.1"/>
    <property type="molecule type" value="Genomic_DNA"/>
</dbReference>
<evidence type="ECO:0000313" key="6">
    <source>
        <dbReference type="Proteomes" id="UP001472866"/>
    </source>
</evidence>
<proteinExistence type="predicted"/>
<dbReference type="GO" id="GO:0000177">
    <property type="term" value="C:cytoplasmic exosome (RNase complex)"/>
    <property type="evidence" value="ECO:0007669"/>
    <property type="project" value="TreeGrafter"/>
</dbReference>
<dbReference type="SUPFAM" id="SSF54791">
    <property type="entry name" value="Eukaryotic type KH-domain (KH-domain type I)"/>
    <property type="match status" value="1"/>
</dbReference>
<dbReference type="InterPro" id="IPR003029">
    <property type="entry name" value="S1_domain"/>
</dbReference>
<dbReference type="Gene3D" id="2.40.50.100">
    <property type="match status" value="1"/>
</dbReference>
<dbReference type="AlphaFoldDB" id="A0AAX4PKC2"/>
<dbReference type="GO" id="GO:0071034">
    <property type="term" value="P:CUT catabolic process"/>
    <property type="evidence" value="ECO:0007669"/>
    <property type="project" value="TreeGrafter"/>
</dbReference>
<dbReference type="GO" id="GO:0071035">
    <property type="term" value="P:nuclear polyadenylation-dependent rRNA catabolic process"/>
    <property type="evidence" value="ECO:0007669"/>
    <property type="project" value="TreeGrafter"/>
</dbReference>
<protein>
    <submittedName>
        <fullName evidence="5">Exosome complex RNA-binding protein RRP4</fullName>
    </submittedName>
</protein>
<dbReference type="Gene3D" id="2.40.50.140">
    <property type="entry name" value="Nucleic acid-binding proteins"/>
    <property type="match status" value="1"/>
</dbReference>
<name>A0AAX4PKC2_9CHLO</name>
<dbReference type="GO" id="GO:0071038">
    <property type="term" value="P:TRAMP-dependent tRNA surveillance pathway"/>
    <property type="evidence" value="ECO:0007669"/>
    <property type="project" value="TreeGrafter"/>
</dbReference>
<dbReference type="InterPro" id="IPR048565">
    <property type="entry name" value="S1_RRP4"/>
</dbReference>
<accession>A0AAX4PKC2</accession>
<dbReference type="GO" id="GO:0000176">
    <property type="term" value="C:nuclear exosome (RNase complex)"/>
    <property type="evidence" value="ECO:0007669"/>
    <property type="project" value="TreeGrafter"/>
</dbReference>
<feature type="compositionally biased region" description="Acidic residues" evidence="3">
    <location>
        <begin position="251"/>
        <end position="265"/>
    </location>
</feature>
<dbReference type="PANTHER" id="PTHR21321">
    <property type="entry name" value="PNAS-3 RELATED"/>
    <property type="match status" value="1"/>
</dbReference>
<feature type="domain" description="S1 motif" evidence="4">
    <location>
        <begin position="98"/>
        <end position="185"/>
    </location>
</feature>
<dbReference type="Pfam" id="PF21266">
    <property type="entry name" value="S1_RRP4"/>
    <property type="match status" value="1"/>
</dbReference>
<organism evidence="5 6">
    <name type="scientific">Chloropicon roscoffensis</name>
    <dbReference type="NCBI Taxonomy" id="1461544"/>
    <lineage>
        <taxon>Eukaryota</taxon>
        <taxon>Viridiplantae</taxon>
        <taxon>Chlorophyta</taxon>
        <taxon>Chloropicophyceae</taxon>
        <taxon>Chloropicales</taxon>
        <taxon>Chloropicaceae</taxon>
        <taxon>Chloropicon</taxon>
    </lineage>
</organism>
<dbReference type="InterPro" id="IPR036612">
    <property type="entry name" value="KH_dom_type_1_sf"/>
</dbReference>
<evidence type="ECO:0000256" key="1">
    <source>
        <dbReference type="ARBA" id="ARBA00022835"/>
    </source>
</evidence>
<keyword evidence="1" id="KW-0271">Exosome</keyword>
<keyword evidence="6" id="KW-1185">Reference proteome</keyword>
<dbReference type="InterPro" id="IPR026699">
    <property type="entry name" value="Exosome_RNA_bind1/RRP40/RRP4"/>
</dbReference>
<evidence type="ECO:0000259" key="4">
    <source>
        <dbReference type="SMART" id="SM00316"/>
    </source>
</evidence>
<evidence type="ECO:0000256" key="2">
    <source>
        <dbReference type="ARBA" id="ARBA00022884"/>
    </source>
</evidence>
<dbReference type="CDD" id="cd05789">
    <property type="entry name" value="S1_Rrp4"/>
    <property type="match status" value="1"/>
</dbReference>
<dbReference type="SMART" id="SM00316">
    <property type="entry name" value="S1"/>
    <property type="match status" value="1"/>
</dbReference>
<gene>
    <name evidence="5" type="ORF">HKI87_14g78480</name>
</gene>
<dbReference type="GO" id="GO:0003723">
    <property type="term" value="F:RNA binding"/>
    <property type="evidence" value="ECO:0007669"/>
    <property type="project" value="UniProtKB-KW"/>
</dbReference>
<evidence type="ECO:0000313" key="5">
    <source>
        <dbReference type="EMBL" id="WZN66283.1"/>
    </source>
</evidence>
<dbReference type="SUPFAM" id="SSF110324">
    <property type="entry name" value="Ribosomal L27 protein-like"/>
    <property type="match status" value="1"/>
</dbReference>
<dbReference type="Proteomes" id="UP001472866">
    <property type="component" value="Chromosome 14"/>
</dbReference>
<dbReference type="PANTHER" id="PTHR21321:SF4">
    <property type="entry name" value="EXOSOME COMPLEX COMPONENT RRP4"/>
    <property type="match status" value="1"/>
</dbReference>
<dbReference type="GO" id="GO:0000467">
    <property type="term" value="P:exonucleolytic trimming to generate mature 3'-end of 5.8S rRNA from tricistronic rRNA transcript (SSU-rRNA, 5.8S rRNA, LSU-rRNA)"/>
    <property type="evidence" value="ECO:0007669"/>
    <property type="project" value="TreeGrafter"/>
</dbReference>
<feature type="region of interest" description="Disordered" evidence="3">
    <location>
        <begin position="245"/>
        <end position="271"/>
    </location>
</feature>
<dbReference type="GO" id="GO:0071051">
    <property type="term" value="P:poly(A)-dependent snoRNA 3'-end processing"/>
    <property type="evidence" value="ECO:0007669"/>
    <property type="project" value="TreeGrafter"/>
</dbReference>
<reference evidence="5 6" key="1">
    <citation type="submission" date="2024-03" db="EMBL/GenBank/DDBJ databases">
        <title>Complete genome sequence of the green alga Chloropicon roscoffensis RCC1871.</title>
        <authorList>
            <person name="Lemieux C."/>
            <person name="Pombert J.-F."/>
            <person name="Otis C."/>
            <person name="Turmel M."/>
        </authorList>
    </citation>
    <scope>NUCLEOTIDE SEQUENCE [LARGE SCALE GENOMIC DNA]</scope>
    <source>
        <strain evidence="5 6">RCC1871</strain>
    </source>
</reference>
<dbReference type="GO" id="GO:0034475">
    <property type="term" value="P:U4 snRNA 3'-end processing"/>
    <property type="evidence" value="ECO:0007669"/>
    <property type="project" value="TreeGrafter"/>
</dbReference>